<keyword evidence="2" id="KW-1185">Reference proteome</keyword>
<reference evidence="1 2" key="1">
    <citation type="journal article" date="2019" name="Sci. Rep.">
        <title>Orb-weaving spider Araneus ventricosus genome elucidates the spidroin gene catalogue.</title>
        <authorList>
            <person name="Kono N."/>
            <person name="Nakamura H."/>
            <person name="Ohtoshi R."/>
            <person name="Moran D.A.P."/>
            <person name="Shinohara A."/>
            <person name="Yoshida Y."/>
            <person name="Fujiwara M."/>
            <person name="Mori M."/>
            <person name="Tomita M."/>
            <person name="Arakawa K."/>
        </authorList>
    </citation>
    <scope>NUCLEOTIDE SEQUENCE [LARGE SCALE GENOMIC DNA]</scope>
</reference>
<dbReference type="Proteomes" id="UP000499080">
    <property type="component" value="Unassembled WGS sequence"/>
</dbReference>
<sequence length="119" mass="13272">MENLQILFDGVCIEDTCSCNESVRTGHAPTVEIYYNAHTSIAIDVTLGADTPEIQRLCRAIPNFLGSQRHLPEHGSSIIVPLNSMRCQRLEKLTEHVLGSSRCFEFVLRDPLEGRGANF</sequence>
<evidence type="ECO:0000313" key="2">
    <source>
        <dbReference type="Proteomes" id="UP000499080"/>
    </source>
</evidence>
<evidence type="ECO:0000313" key="1">
    <source>
        <dbReference type="EMBL" id="GBN53289.1"/>
    </source>
</evidence>
<comment type="caution">
    <text evidence="1">The sequence shown here is derived from an EMBL/GenBank/DDBJ whole genome shotgun (WGS) entry which is preliminary data.</text>
</comment>
<protein>
    <submittedName>
        <fullName evidence="1">Uncharacterized protein</fullName>
    </submittedName>
</protein>
<gene>
    <name evidence="1" type="ORF">AVEN_107377_1</name>
</gene>
<dbReference type="EMBL" id="BGPR01011854">
    <property type="protein sequence ID" value="GBN53289.1"/>
    <property type="molecule type" value="Genomic_DNA"/>
</dbReference>
<dbReference type="AlphaFoldDB" id="A0A4Y2PQ63"/>
<accession>A0A4Y2PQ63</accession>
<proteinExistence type="predicted"/>
<name>A0A4Y2PQ63_ARAVE</name>
<organism evidence="1 2">
    <name type="scientific">Araneus ventricosus</name>
    <name type="common">Orbweaver spider</name>
    <name type="synonym">Epeira ventricosa</name>
    <dbReference type="NCBI Taxonomy" id="182803"/>
    <lineage>
        <taxon>Eukaryota</taxon>
        <taxon>Metazoa</taxon>
        <taxon>Ecdysozoa</taxon>
        <taxon>Arthropoda</taxon>
        <taxon>Chelicerata</taxon>
        <taxon>Arachnida</taxon>
        <taxon>Araneae</taxon>
        <taxon>Araneomorphae</taxon>
        <taxon>Entelegynae</taxon>
        <taxon>Araneoidea</taxon>
        <taxon>Araneidae</taxon>
        <taxon>Araneus</taxon>
    </lineage>
</organism>